<dbReference type="GO" id="GO:0004222">
    <property type="term" value="F:metalloendopeptidase activity"/>
    <property type="evidence" value="ECO:0007669"/>
    <property type="project" value="InterPro"/>
</dbReference>
<dbReference type="AlphaFoldDB" id="A0AA37VEP4"/>
<feature type="domain" description="Peptidase M10 metallopeptidase" evidence="5">
    <location>
        <begin position="223"/>
        <end position="248"/>
    </location>
</feature>
<dbReference type="GO" id="GO:0008270">
    <property type="term" value="F:zinc ion binding"/>
    <property type="evidence" value="ECO:0007669"/>
    <property type="project" value="InterPro"/>
</dbReference>
<evidence type="ECO:0000256" key="2">
    <source>
        <dbReference type="ARBA" id="ARBA00022723"/>
    </source>
</evidence>
<reference evidence="6" key="1">
    <citation type="submission" date="2022-08" db="EMBL/GenBank/DDBJ databases">
        <title>Draft genome sequencing of Roseisolibacter agri AW1220.</title>
        <authorList>
            <person name="Tobiishi Y."/>
            <person name="Tonouchi A."/>
        </authorList>
    </citation>
    <scope>NUCLEOTIDE SEQUENCE</scope>
    <source>
        <strain evidence="6">AW1220</strain>
    </source>
</reference>
<accession>A0AA37VEP4</accession>
<sequence>MAAVFFTPMAFHGFDGHDSKSGPYQMVPVKEARLVGIRTPHQDCFVRSLHDQIVSVACQERISLWGDEHYQFPLVGHSVGRTQVVVESRRGHALAHLTVSVKERRVRTYSILLLQDRQHSTVRSIPDAQRMMGAVGKLYLQQANVQLAPKFAPRTLTVSDDLGIPLDVTKERRDRILHFLPTDELLLIANNVRVIFSWRLAGRQLGVTNEPTALVFLADGSSVYVLAHEVGHALGLSHNDVPDSLMSAEETENPTSPQLFWHEIDKVNPSGT</sequence>
<keyword evidence="1" id="KW-0645">Protease</keyword>
<gene>
    <name evidence="6" type="ORF">rosag_20420</name>
</gene>
<keyword evidence="7" id="KW-1185">Reference proteome</keyword>
<evidence type="ECO:0000256" key="1">
    <source>
        <dbReference type="ARBA" id="ARBA00022670"/>
    </source>
</evidence>
<evidence type="ECO:0000256" key="3">
    <source>
        <dbReference type="ARBA" id="ARBA00022801"/>
    </source>
</evidence>
<name>A0AA37VEP4_9BACT</name>
<proteinExistence type="predicted"/>
<dbReference type="InterPro" id="IPR024079">
    <property type="entry name" value="MetalloPept_cat_dom_sf"/>
</dbReference>
<dbReference type="Pfam" id="PF00413">
    <property type="entry name" value="Peptidase_M10"/>
    <property type="match status" value="1"/>
</dbReference>
<organism evidence="6 7">
    <name type="scientific">Roseisolibacter agri</name>
    <dbReference type="NCBI Taxonomy" id="2014610"/>
    <lineage>
        <taxon>Bacteria</taxon>
        <taxon>Pseudomonadati</taxon>
        <taxon>Gemmatimonadota</taxon>
        <taxon>Gemmatimonadia</taxon>
        <taxon>Gemmatimonadales</taxon>
        <taxon>Gemmatimonadaceae</taxon>
        <taxon>Roseisolibacter</taxon>
    </lineage>
</organism>
<dbReference type="RefSeq" id="WP_284349985.1">
    <property type="nucleotide sequence ID" value="NZ_BRXS01000003.1"/>
</dbReference>
<comment type="caution">
    <text evidence="6">The sequence shown here is derived from an EMBL/GenBank/DDBJ whole genome shotgun (WGS) entry which is preliminary data.</text>
</comment>
<dbReference type="InterPro" id="IPR001818">
    <property type="entry name" value="Pept_M10_metallopeptidase"/>
</dbReference>
<dbReference type="EMBL" id="BRXS01000003">
    <property type="protein sequence ID" value="GLC25529.1"/>
    <property type="molecule type" value="Genomic_DNA"/>
</dbReference>
<dbReference type="GO" id="GO:0006508">
    <property type="term" value="P:proteolysis"/>
    <property type="evidence" value="ECO:0007669"/>
    <property type="project" value="UniProtKB-KW"/>
</dbReference>
<dbReference type="SUPFAM" id="SSF55486">
    <property type="entry name" value="Metalloproteases ('zincins'), catalytic domain"/>
    <property type="match status" value="2"/>
</dbReference>
<protein>
    <recommendedName>
        <fullName evidence="5">Peptidase M10 metallopeptidase domain-containing protein</fullName>
    </recommendedName>
</protein>
<evidence type="ECO:0000313" key="6">
    <source>
        <dbReference type="EMBL" id="GLC25529.1"/>
    </source>
</evidence>
<keyword evidence="3" id="KW-0378">Hydrolase</keyword>
<evidence type="ECO:0000259" key="5">
    <source>
        <dbReference type="Pfam" id="PF00413"/>
    </source>
</evidence>
<dbReference type="Proteomes" id="UP001161325">
    <property type="component" value="Unassembled WGS sequence"/>
</dbReference>
<evidence type="ECO:0000313" key="7">
    <source>
        <dbReference type="Proteomes" id="UP001161325"/>
    </source>
</evidence>
<evidence type="ECO:0000256" key="4">
    <source>
        <dbReference type="ARBA" id="ARBA00022833"/>
    </source>
</evidence>
<dbReference type="Gene3D" id="3.40.390.10">
    <property type="entry name" value="Collagenase (Catalytic Domain)"/>
    <property type="match status" value="1"/>
</dbReference>
<keyword evidence="2" id="KW-0479">Metal-binding</keyword>
<dbReference type="GO" id="GO:0031012">
    <property type="term" value="C:extracellular matrix"/>
    <property type="evidence" value="ECO:0007669"/>
    <property type="project" value="InterPro"/>
</dbReference>
<keyword evidence="4" id="KW-0862">Zinc</keyword>